<sequence length="336" mass="37993">MALDGFGLTMSHNPRVEQNKTKTNNRDRLKNCKETIQKEVPTATGLFTTVFGGYTTEVTQHDAYTSTLSLLEGDYTYSFEAIDHHNICGSISPIPRGTRVEELKLHNIYLNDVNTDGATEVLFGADVVGNSVKINEEGRIEVRLPFIENHPQLFTNYGLAMKRVNGTIKKLKSKGYYEAYRLVLNELIHKRIIVEVTEELGDKSCHCLPHRHVIKLGSSTPIRPVFTALAQMMPAILARCRMNRLGIVADIQRVFLQLSIAPEDRDYLRFLWETTAGRVIIYRHCRVVFGVSPSPFQLAASIEYHLGQVLAECKSGVRDLSVDIVEWLKGSFYFDN</sequence>
<evidence type="ECO:0008006" key="4">
    <source>
        <dbReference type="Google" id="ProtNLM"/>
    </source>
</evidence>
<dbReference type="InterPro" id="IPR043502">
    <property type="entry name" value="DNA/RNA_pol_sf"/>
</dbReference>
<dbReference type="PANTHER" id="PTHR47331:SF1">
    <property type="entry name" value="GAG-LIKE PROTEIN"/>
    <property type="match status" value="1"/>
</dbReference>
<organism evidence="2 3">
    <name type="scientific">Ignelater luminosus</name>
    <name type="common">Cucubano</name>
    <name type="synonym">Pyrophorus luminosus</name>
    <dbReference type="NCBI Taxonomy" id="2038154"/>
    <lineage>
        <taxon>Eukaryota</taxon>
        <taxon>Metazoa</taxon>
        <taxon>Ecdysozoa</taxon>
        <taxon>Arthropoda</taxon>
        <taxon>Hexapoda</taxon>
        <taxon>Insecta</taxon>
        <taxon>Pterygota</taxon>
        <taxon>Neoptera</taxon>
        <taxon>Endopterygota</taxon>
        <taxon>Coleoptera</taxon>
        <taxon>Polyphaga</taxon>
        <taxon>Elateriformia</taxon>
        <taxon>Elateroidea</taxon>
        <taxon>Elateridae</taxon>
        <taxon>Agrypninae</taxon>
        <taxon>Pyrophorini</taxon>
        <taxon>Ignelater</taxon>
    </lineage>
</organism>
<protein>
    <recommendedName>
        <fullName evidence="4">Reverse transcriptase domain-containing protein</fullName>
    </recommendedName>
</protein>
<gene>
    <name evidence="2" type="ORF">ILUMI_01799</name>
</gene>
<dbReference type="GO" id="GO:0071897">
    <property type="term" value="P:DNA biosynthetic process"/>
    <property type="evidence" value="ECO:0007669"/>
    <property type="project" value="UniProtKB-ARBA"/>
</dbReference>
<comment type="caution">
    <text evidence="2">The sequence shown here is derived from an EMBL/GenBank/DDBJ whole genome shotgun (WGS) entry which is preliminary data.</text>
</comment>
<keyword evidence="3" id="KW-1185">Reference proteome</keyword>
<dbReference type="Proteomes" id="UP000801492">
    <property type="component" value="Unassembled WGS sequence"/>
</dbReference>
<dbReference type="PANTHER" id="PTHR47331">
    <property type="entry name" value="PHD-TYPE DOMAIN-CONTAINING PROTEIN"/>
    <property type="match status" value="1"/>
</dbReference>
<dbReference type="EMBL" id="VTPC01000787">
    <property type="protein sequence ID" value="KAF2904378.1"/>
    <property type="molecule type" value="Genomic_DNA"/>
</dbReference>
<evidence type="ECO:0000256" key="1">
    <source>
        <dbReference type="SAM" id="MobiDB-lite"/>
    </source>
</evidence>
<dbReference type="SUPFAM" id="SSF56672">
    <property type="entry name" value="DNA/RNA polymerases"/>
    <property type="match status" value="1"/>
</dbReference>
<reference evidence="2" key="1">
    <citation type="submission" date="2019-08" db="EMBL/GenBank/DDBJ databases">
        <title>The genome of the North American firefly Photinus pyralis.</title>
        <authorList>
            <consortium name="Photinus pyralis genome working group"/>
            <person name="Fallon T.R."/>
            <person name="Sander Lower S.E."/>
            <person name="Weng J.-K."/>
        </authorList>
    </citation>
    <scope>NUCLEOTIDE SEQUENCE</scope>
    <source>
        <strain evidence="2">TRF0915ILg1</strain>
        <tissue evidence="2">Whole body</tissue>
    </source>
</reference>
<evidence type="ECO:0000313" key="3">
    <source>
        <dbReference type="Proteomes" id="UP000801492"/>
    </source>
</evidence>
<feature type="compositionally biased region" description="Basic and acidic residues" evidence="1">
    <location>
        <begin position="14"/>
        <end position="23"/>
    </location>
</feature>
<proteinExistence type="predicted"/>
<dbReference type="OrthoDB" id="5967017at2759"/>
<accession>A0A8K0GNU7</accession>
<feature type="region of interest" description="Disordered" evidence="1">
    <location>
        <begin position="1"/>
        <end position="23"/>
    </location>
</feature>
<evidence type="ECO:0000313" key="2">
    <source>
        <dbReference type="EMBL" id="KAF2904378.1"/>
    </source>
</evidence>
<dbReference type="AlphaFoldDB" id="A0A8K0GNU7"/>
<name>A0A8K0GNU7_IGNLU</name>